<protein>
    <submittedName>
        <fullName evidence="3">Uncharacterized protein</fullName>
    </submittedName>
</protein>
<keyword evidence="1" id="KW-1133">Transmembrane helix</keyword>
<keyword evidence="1" id="KW-0812">Transmembrane</keyword>
<name>A0A9Q9FFJ0_9FIRM</name>
<evidence type="ECO:0000313" key="3">
    <source>
        <dbReference type="EMBL" id="UUF08637.1"/>
    </source>
</evidence>
<evidence type="ECO:0000313" key="4">
    <source>
        <dbReference type="Proteomes" id="UP001058016"/>
    </source>
</evidence>
<reference evidence="3 4" key="1">
    <citation type="submission" date="2021-03" db="EMBL/GenBank/DDBJ databases">
        <title>Comparative Genomics and Metabolomics in the genus Turicibacter.</title>
        <authorList>
            <person name="Maki J."/>
            <person name="Looft T."/>
        </authorList>
    </citation>
    <scope>NUCLEOTIDE SEQUENCE</scope>
    <source>
        <strain evidence="3">ISU324</strain>
        <strain evidence="2 4">MMM721</strain>
    </source>
</reference>
<sequence length="57" mass="6680">MFNKICLFIYEYRCLLGVYCFGLALLGLCFVDFTTLIESFKPQMIIPFLEVIAYQVK</sequence>
<keyword evidence="1" id="KW-0472">Membrane</keyword>
<keyword evidence="4" id="KW-1185">Reference proteome</keyword>
<feature type="transmembrane region" description="Helical" evidence="1">
    <location>
        <begin position="12"/>
        <end position="37"/>
    </location>
</feature>
<gene>
    <name evidence="2" type="ORF">J0J69_12925</name>
    <name evidence="3" type="ORF">J0J70_01020</name>
</gene>
<organism evidence="3 5">
    <name type="scientific">Turicibacter bilis</name>
    <dbReference type="NCBI Taxonomy" id="2735723"/>
    <lineage>
        <taxon>Bacteria</taxon>
        <taxon>Bacillati</taxon>
        <taxon>Bacillota</taxon>
        <taxon>Erysipelotrichia</taxon>
        <taxon>Erysipelotrichales</taxon>
        <taxon>Turicibacteraceae</taxon>
        <taxon>Turicibacter</taxon>
    </lineage>
</organism>
<proteinExistence type="predicted"/>
<dbReference type="Proteomes" id="UP001058072">
    <property type="component" value="Chromosome"/>
</dbReference>
<dbReference type="AlphaFoldDB" id="A0A9Q9FFJ0"/>
<evidence type="ECO:0000313" key="5">
    <source>
        <dbReference type="Proteomes" id="UP001058072"/>
    </source>
</evidence>
<evidence type="ECO:0000256" key="1">
    <source>
        <dbReference type="SAM" id="Phobius"/>
    </source>
</evidence>
<accession>A0A9Q9FFJ0</accession>
<evidence type="ECO:0000313" key="2">
    <source>
        <dbReference type="EMBL" id="UUF05916.1"/>
    </source>
</evidence>
<dbReference type="EMBL" id="CP071249">
    <property type="protein sequence ID" value="UUF05916.1"/>
    <property type="molecule type" value="Genomic_DNA"/>
</dbReference>
<dbReference type="Proteomes" id="UP001058016">
    <property type="component" value="Chromosome"/>
</dbReference>
<dbReference type="EMBL" id="CP071250">
    <property type="protein sequence ID" value="UUF08637.1"/>
    <property type="molecule type" value="Genomic_DNA"/>
</dbReference>
<dbReference type="RefSeq" id="WP_156344104.1">
    <property type="nucleotide sequence ID" value="NZ_CP071249.1"/>
</dbReference>